<comment type="similarity">
    <text evidence="1">Belongs to the peptidase S66 family.</text>
</comment>
<dbReference type="InterPro" id="IPR040449">
    <property type="entry name" value="Peptidase_S66_N"/>
</dbReference>
<dbReference type="InterPro" id="IPR029062">
    <property type="entry name" value="Class_I_gatase-like"/>
</dbReference>
<dbReference type="EMBL" id="JAHESD010000078">
    <property type="protein sequence ID" value="MBT1706013.1"/>
    <property type="molecule type" value="Genomic_DNA"/>
</dbReference>
<dbReference type="Proteomes" id="UP000772618">
    <property type="component" value="Unassembled WGS sequence"/>
</dbReference>
<dbReference type="InterPro" id="IPR003507">
    <property type="entry name" value="S66_fam"/>
</dbReference>
<proteinExistence type="inferred from homology"/>
<dbReference type="InterPro" id="IPR027461">
    <property type="entry name" value="Carboxypeptidase_A_C_sf"/>
</dbReference>
<evidence type="ECO:0000256" key="5">
    <source>
        <dbReference type="ARBA" id="ARBA00022825"/>
    </source>
</evidence>
<reference evidence="8 9" key="1">
    <citation type="submission" date="2021-05" db="EMBL/GenBank/DDBJ databases">
        <title>A Polyphasic approach of four new species of the genus Ohtaekwangia: Ohtaekwangia histidinii sp. nov., Ohtaekwangia cretensis sp. nov., Ohtaekwangia indiensis sp. nov., Ohtaekwangia reichenbachii sp. nov. from diverse environment.</title>
        <authorList>
            <person name="Octaviana S."/>
        </authorList>
    </citation>
    <scope>NUCLEOTIDE SEQUENCE [LARGE SCALE GENOMIC DNA]</scope>
    <source>
        <strain evidence="8 9">PWU20</strain>
    </source>
</reference>
<keyword evidence="4" id="KW-0378">Hydrolase</keyword>
<dbReference type="PANTHER" id="PTHR30237">
    <property type="entry name" value="MURAMOYLTETRAPEPTIDE CARBOXYPEPTIDASE"/>
    <property type="match status" value="1"/>
</dbReference>
<keyword evidence="2" id="KW-0121">Carboxypeptidase</keyword>
<evidence type="ECO:0000256" key="1">
    <source>
        <dbReference type="ARBA" id="ARBA00010233"/>
    </source>
</evidence>
<name>A0ABS5VY69_9BACT</name>
<evidence type="ECO:0000313" key="9">
    <source>
        <dbReference type="Proteomes" id="UP000772618"/>
    </source>
</evidence>
<accession>A0ABS5VY69</accession>
<organism evidence="8 9">
    <name type="scientific">Chryseosolibacter indicus</name>
    <dbReference type="NCBI Taxonomy" id="2782351"/>
    <lineage>
        <taxon>Bacteria</taxon>
        <taxon>Pseudomonadati</taxon>
        <taxon>Bacteroidota</taxon>
        <taxon>Cytophagia</taxon>
        <taxon>Cytophagales</taxon>
        <taxon>Chryseotaleaceae</taxon>
        <taxon>Chryseosolibacter</taxon>
    </lineage>
</organism>
<dbReference type="SUPFAM" id="SSF52317">
    <property type="entry name" value="Class I glutamine amidotransferase-like"/>
    <property type="match status" value="1"/>
</dbReference>
<dbReference type="PIRSF" id="PIRSF028757">
    <property type="entry name" value="LD-carboxypeptidase"/>
    <property type="match status" value="1"/>
</dbReference>
<dbReference type="Pfam" id="PF02016">
    <property type="entry name" value="Peptidase_S66"/>
    <property type="match status" value="1"/>
</dbReference>
<dbReference type="CDD" id="cd07025">
    <property type="entry name" value="Peptidase_S66"/>
    <property type="match status" value="1"/>
</dbReference>
<keyword evidence="3" id="KW-0645">Protease</keyword>
<dbReference type="Pfam" id="PF17676">
    <property type="entry name" value="Peptidase_S66C"/>
    <property type="match status" value="1"/>
</dbReference>
<dbReference type="Gene3D" id="3.40.50.10740">
    <property type="entry name" value="Class I glutamine amidotransferase-like"/>
    <property type="match status" value="1"/>
</dbReference>
<evidence type="ECO:0000259" key="7">
    <source>
        <dbReference type="Pfam" id="PF17676"/>
    </source>
</evidence>
<evidence type="ECO:0000313" key="8">
    <source>
        <dbReference type="EMBL" id="MBT1706013.1"/>
    </source>
</evidence>
<sequence length="302" mass="33133">MINPPPLKPGDRIAIVAPARKVSLSDLTSAIDTFSSWGLDVAISENVKSEAHAYLAGTDQERLEGFQDLIDDPSVKAIIAARGGYGSTRILDSLDFSSFKKSPKWIIGFSDITAIHLKLLQLGCKSVHGTMPILFSQPNARTSVESLKNLLFNNSFEIKCDPSSRNRLGSADGVLVGGNLSLVVDSLGTSSEINTNGCVLLIEEIDEYIYRMDRMMTQLKRAGKLEQLNGLIVGHMTDMKESTLAFKEDVEQIILNAVKDFYFPVAFNFPSGHENPNFAWIHGEKVILNVGQKEVSLKSESI</sequence>
<keyword evidence="9" id="KW-1185">Reference proteome</keyword>
<dbReference type="PANTHER" id="PTHR30237:SF2">
    <property type="entry name" value="MUREIN TETRAPEPTIDE CARBOXYPEPTIDASE"/>
    <property type="match status" value="1"/>
</dbReference>
<evidence type="ECO:0000259" key="6">
    <source>
        <dbReference type="Pfam" id="PF02016"/>
    </source>
</evidence>
<dbReference type="Gene3D" id="3.50.30.60">
    <property type="entry name" value="LD-carboxypeptidase A C-terminal domain-like"/>
    <property type="match status" value="1"/>
</dbReference>
<protein>
    <submittedName>
        <fullName evidence="8">LD-carboxypeptidase</fullName>
    </submittedName>
</protein>
<dbReference type="SUPFAM" id="SSF141986">
    <property type="entry name" value="LD-carboxypeptidase A C-terminal domain-like"/>
    <property type="match status" value="1"/>
</dbReference>
<evidence type="ECO:0000256" key="4">
    <source>
        <dbReference type="ARBA" id="ARBA00022801"/>
    </source>
</evidence>
<dbReference type="RefSeq" id="WP_254156659.1">
    <property type="nucleotide sequence ID" value="NZ_JAHESD010000078.1"/>
</dbReference>
<comment type="caution">
    <text evidence="8">The sequence shown here is derived from an EMBL/GenBank/DDBJ whole genome shotgun (WGS) entry which is preliminary data.</text>
</comment>
<feature type="domain" description="LD-carboxypeptidase C-terminal" evidence="7">
    <location>
        <begin position="173"/>
        <end position="286"/>
    </location>
</feature>
<evidence type="ECO:0000256" key="3">
    <source>
        <dbReference type="ARBA" id="ARBA00022670"/>
    </source>
</evidence>
<keyword evidence="5" id="KW-0720">Serine protease</keyword>
<dbReference type="InterPro" id="IPR027478">
    <property type="entry name" value="LdcA_N"/>
</dbReference>
<feature type="domain" description="LD-carboxypeptidase N-terminal" evidence="6">
    <location>
        <begin position="13"/>
        <end position="129"/>
    </location>
</feature>
<gene>
    <name evidence="8" type="ORF">KK060_22165</name>
</gene>
<dbReference type="InterPro" id="IPR040921">
    <property type="entry name" value="Peptidase_S66C"/>
</dbReference>
<evidence type="ECO:0000256" key="2">
    <source>
        <dbReference type="ARBA" id="ARBA00022645"/>
    </source>
</evidence>